<evidence type="ECO:0000256" key="2">
    <source>
        <dbReference type="SAM" id="Phobius"/>
    </source>
</evidence>
<keyword evidence="2" id="KW-1133">Transmembrane helix</keyword>
<dbReference type="EMBL" id="JABCKI010005886">
    <property type="protein sequence ID" value="KAG5636843.1"/>
    <property type="molecule type" value="Genomic_DNA"/>
</dbReference>
<reference evidence="3" key="1">
    <citation type="submission" date="2021-02" db="EMBL/GenBank/DDBJ databases">
        <authorList>
            <person name="Nieuwenhuis M."/>
            <person name="Van De Peppel L.J.J."/>
        </authorList>
    </citation>
    <scope>NUCLEOTIDE SEQUENCE</scope>
    <source>
        <strain evidence="3">D49</strain>
    </source>
</reference>
<dbReference type="OrthoDB" id="2985014at2759"/>
<evidence type="ECO:0000256" key="1">
    <source>
        <dbReference type="SAM" id="MobiDB-lite"/>
    </source>
</evidence>
<dbReference type="AlphaFoldDB" id="A0A9P7FV40"/>
<sequence length="89" mass="9804">MSKSGEKRDSLIHEEKGATTERSSSTRYDSDGEAELPPPPNLTEAEEKRLYRKIDARLMPILALLYPQLVGARICLGVAEAGLFPGVVY</sequence>
<accession>A0A9P7FV40</accession>
<proteinExistence type="predicted"/>
<dbReference type="Proteomes" id="UP000717328">
    <property type="component" value="Unassembled WGS sequence"/>
</dbReference>
<feature type="transmembrane region" description="Helical" evidence="2">
    <location>
        <begin position="58"/>
        <end position="79"/>
    </location>
</feature>
<feature type="region of interest" description="Disordered" evidence="1">
    <location>
        <begin position="1"/>
        <end position="44"/>
    </location>
</feature>
<evidence type="ECO:0000313" key="4">
    <source>
        <dbReference type="Proteomes" id="UP000717328"/>
    </source>
</evidence>
<protein>
    <submittedName>
        <fullName evidence="3">Uncharacterized protein</fullName>
    </submittedName>
</protein>
<keyword evidence="2" id="KW-0812">Transmembrane</keyword>
<comment type="caution">
    <text evidence="3">The sequence shown here is derived from an EMBL/GenBank/DDBJ whole genome shotgun (WGS) entry which is preliminary data.</text>
</comment>
<gene>
    <name evidence="3" type="ORF">H0H81_006636</name>
</gene>
<keyword evidence="4" id="KW-1185">Reference proteome</keyword>
<evidence type="ECO:0000313" key="3">
    <source>
        <dbReference type="EMBL" id="KAG5636843.1"/>
    </source>
</evidence>
<keyword evidence="2" id="KW-0472">Membrane</keyword>
<feature type="compositionally biased region" description="Basic and acidic residues" evidence="1">
    <location>
        <begin position="1"/>
        <end position="19"/>
    </location>
</feature>
<reference evidence="3" key="2">
    <citation type="submission" date="2021-10" db="EMBL/GenBank/DDBJ databases">
        <title>Phylogenomics reveals ancestral predisposition of the termite-cultivated fungus Termitomyces towards a domesticated lifestyle.</title>
        <authorList>
            <person name="Auxier B."/>
            <person name="Grum-Grzhimaylo A."/>
            <person name="Cardenas M.E."/>
            <person name="Lodge J.D."/>
            <person name="Laessoe T."/>
            <person name="Pedersen O."/>
            <person name="Smith M.E."/>
            <person name="Kuyper T.W."/>
            <person name="Franco-Molano E.A."/>
            <person name="Baroni T.J."/>
            <person name="Aanen D.K."/>
        </authorList>
    </citation>
    <scope>NUCLEOTIDE SEQUENCE</scope>
    <source>
        <strain evidence="3">D49</strain>
    </source>
</reference>
<organism evidence="3 4">
    <name type="scientific">Sphagnurus paluster</name>
    <dbReference type="NCBI Taxonomy" id="117069"/>
    <lineage>
        <taxon>Eukaryota</taxon>
        <taxon>Fungi</taxon>
        <taxon>Dikarya</taxon>
        <taxon>Basidiomycota</taxon>
        <taxon>Agaricomycotina</taxon>
        <taxon>Agaricomycetes</taxon>
        <taxon>Agaricomycetidae</taxon>
        <taxon>Agaricales</taxon>
        <taxon>Tricholomatineae</taxon>
        <taxon>Lyophyllaceae</taxon>
        <taxon>Sphagnurus</taxon>
    </lineage>
</organism>
<name>A0A9P7FV40_9AGAR</name>